<dbReference type="InterPro" id="IPR025525">
    <property type="entry name" value="hAT-like_transposase_RNase-H"/>
</dbReference>
<dbReference type="InterPro" id="IPR012337">
    <property type="entry name" value="RNaseH-like_sf"/>
</dbReference>
<dbReference type="Pfam" id="PF05699">
    <property type="entry name" value="Dimer_Tnp_hAT"/>
    <property type="match status" value="1"/>
</dbReference>
<dbReference type="AlphaFoldDB" id="A0AA38SQI5"/>
<dbReference type="Pfam" id="PF14372">
    <property type="entry name" value="hAT-like_RNase-H"/>
    <property type="match status" value="1"/>
</dbReference>
<feature type="domain" description="hAT-like transposase RNase-H fold" evidence="2">
    <location>
        <begin position="126"/>
        <end position="176"/>
    </location>
</feature>
<keyword evidence="4" id="KW-1185">Reference proteome</keyword>
<proteinExistence type="predicted"/>
<reference evidence="3" key="1">
    <citation type="submission" date="2023-03" db="EMBL/GenBank/DDBJ databases">
        <title>Chromosome-scale reference genome and RAD-based genetic map of yellow starthistle (Centaurea solstitialis) reveal putative structural variation and QTLs associated with invader traits.</title>
        <authorList>
            <person name="Reatini B."/>
            <person name="Cang F.A."/>
            <person name="Jiang Q."/>
            <person name="Mckibben M.T.W."/>
            <person name="Barker M.S."/>
            <person name="Rieseberg L.H."/>
            <person name="Dlugosch K.M."/>
        </authorList>
    </citation>
    <scope>NUCLEOTIDE SEQUENCE</scope>
    <source>
        <strain evidence="3">CAN-66</strain>
        <tissue evidence="3">Leaf</tissue>
    </source>
</reference>
<dbReference type="PANTHER" id="PTHR23272:SF161">
    <property type="entry name" value="ZINC FINGER BED DOMAIN-CONTAINING PROTEIN RICESLEEPER 1-LIKE"/>
    <property type="match status" value="1"/>
</dbReference>
<evidence type="ECO:0000259" key="2">
    <source>
        <dbReference type="Pfam" id="PF14372"/>
    </source>
</evidence>
<comment type="caution">
    <text evidence="3">The sequence shown here is derived from an EMBL/GenBank/DDBJ whole genome shotgun (WGS) entry which is preliminary data.</text>
</comment>
<gene>
    <name evidence="3" type="ORF">OSB04_019532</name>
</gene>
<accession>A0AA38SQI5</accession>
<dbReference type="EMBL" id="JARYMX010000005">
    <property type="protein sequence ID" value="KAJ9546989.1"/>
    <property type="molecule type" value="Genomic_DNA"/>
</dbReference>
<dbReference type="SUPFAM" id="SSF53098">
    <property type="entry name" value="Ribonuclease H-like"/>
    <property type="match status" value="1"/>
</dbReference>
<protein>
    <recommendedName>
        <fullName evidence="5">Transposase</fullName>
    </recommendedName>
</protein>
<dbReference type="GO" id="GO:0003677">
    <property type="term" value="F:DNA binding"/>
    <property type="evidence" value="ECO:0007669"/>
    <property type="project" value="InterPro"/>
</dbReference>
<evidence type="ECO:0000313" key="3">
    <source>
        <dbReference type="EMBL" id="KAJ9546989.1"/>
    </source>
</evidence>
<sequence>MANQRQRSSSPIDPEADRALIAPEDIVRILQNNEYVNLSSVRVQHTIVREILRAHPLAYAVTATAEVPGIYLQQFWKTAVLDTRFVYISDLGDVDGPGVPLLEDLAYMRRLVGFLQHFYLLTLRVSGTRYTNSNTFIVSISCILSVLKECGANEDEQLRKMAFKMRGKFDKYWGDITKFNLLYFDLCDKALSELFDEYKRIHSDSSSKNESASPYVSQFDTSFETGLFGNNSDAISILREKRIAEVKRMRVKSGEANYLNSAEFSVLDWWKKRSPYFPILSLLARDILAIPISTVASESTFSTEGRVLDSFRSSLNPTTVCFVMYRFVSESILLTVSSLKLVSSKSVDFGSRNFVSKIDITLSGESLNRDSRFGLPESVVLGHLKWVSPPVFQVKSDWSQPQRHENHRVSGSPHRASCSLALTVSIKREAM</sequence>
<feature type="domain" description="HAT C-terminal dimerisation" evidence="1">
    <location>
        <begin position="253"/>
        <end position="325"/>
    </location>
</feature>
<dbReference type="PANTHER" id="PTHR23272">
    <property type="entry name" value="BED FINGER-RELATED"/>
    <property type="match status" value="1"/>
</dbReference>
<dbReference type="Proteomes" id="UP001172457">
    <property type="component" value="Chromosome 5"/>
</dbReference>
<dbReference type="GO" id="GO:0046983">
    <property type="term" value="F:protein dimerization activity"/>
    <property type="evidence" value="ECO:0007669"/>
    <property type="project" value="InterPro"/>
</dbReference>
<organism evidence="3 4">
    <name type="scientific">Centaurea solstitialis</name>
    <name type="common">yellow star-thistle</name>
    <dbReference type="NCBI Taxonomy" id="347529"/>
    <lineage>
        <taxon>Eukaryota</taxon>
        <taxon>Viridiplantae</taxon>
        <taxon>Streptophyta</taxon>
        <taxon>Embryophyta</taxon>
        <taxon>Tracheophyta</taxon>
        <taxon>Spermatophyta</taxon>
        <taxon>Magnoliopsida</taxon>
        <taxon>eudicotyledons</taxon>
        <taxon>Gunneridae</taxon>
        <taxon>Pentapetalae</taxon>
        <taxon>asterids</taxon>
        <taxon>campanulids</taxon>
        <taxon>Asterales</taxon>
        <taxon>Asteraceae</taxon>
        <taxon>Carduoideae</taxon>
        <taxon>Cardueae</taxon>
        <taxon>Centaureinae</taxon>
        <taxon>Centaurea</taxon>
    </lineage>
</organism>
<evidence type="ECO:0008006" key="5">
    <source>
        <dbReference type="Google" id="ProtNLM"/>
    </source>
</evidence>
<evidence type="ECO:0000313" key="4">
    <source>
        <dbReference type="Proteomes" id="UP001172457"/>
    </source>
</evidence>
<evidence type="ECO:0000259" key="1">
    <source>
        <dbReference type="Pfam" id="PF05699"/>
    </source>
</evidence>
<name>A0AA38SQI5_9ASTR</name>
<dbReference type="InterPro" id="IPR008906">
    <property type="entry name" value="HATC_C_dom"/>
</dbReference>